<dbReference type="InterPro" id="IPR029064">
    <property type="entry name" value="Ribosomal_eL30-like_sf"/>
</dbReference>
<dbReference type="InterPro" id="IPR029026">
    <property type="entry name" value="tRNA_m1G_MTases_N"/>
</dbReference>
<accession>A0A1V5T242</accession>
<dbReference type="Pfam" id="PF08032">
    <property type="entry name" value="SpoU_sub_bind"/>
    <property type="match status" value="1"/>
</dbReference>
<evidence type="ECO:0000313" key="4">
    <source>
        <dbReference type="EMBL" id="OQA60826.1"/>
    </source>
</evidence>
<keyword evidence="1 4" id="KW-0489">Methyltransferase</keyword>
<comment type="caution">
    <text evidence="4">The sequence shown here is derived from an EMBL/GenBank/DDBJ whole genome shotgun (WGS) entry which is preliminary data.</text>
</comment>
<evidence type="ECO:0000256" key="1">
    <source>
        <dbReference type="ARBA" id="ARBA00022603"/>
    </source>
</evidence>
<reference evidence="4" key="1">
    <citation type="submission" date="2017-02" db="EMBL/GenBank/DDBJ databases">
        <title>Delving into the versatile metabolic prowess of the omnipresent phylum Bacteroidetes.</title>
        <authorList>
            <person name="Nobu M.K."/>
            <person name="Mei R."/>
            <person name="Narihiro T."/>
            <person name="Kuroda K."/>
            <person name="Liu W.-T."/>
        </authorList>
    </citation>
    <scope>NUCLEOTIDE SEQUENCE</scope>
    <source>
        <strain evidence="4">ADurb.Bin276</strain>
    </source>
</reference>
<dbReference type="Pfam" id="PF00588">
    <property type="entry name" value="SpoU_methylase"/>
    <property type="match status" value="1"/>
</dbReference>
<dbReference type="GO" id="GO:0006396">
    <property type="term" value="P:RNA processing"/>
    <property type="evidence" value="ECO:0007669"/>
    <property type="project" value="InterPro"/>
</dbReference>
<dbReference type="EC" id="2.1.1.-" evidence="4"/>
<dbReference type="SMART" id="SM00967">
    <property type="entry name" value="SpoU_sub_bind"/>
    <property type="match status" value="1"/>
</dbReference>
<dbReference type="Gene3D" id="3.30.1330.30">
    <property type="match status" value="1"/>
</dbReference>
<proteinExistence type="predicted"/>
<gene>
    <name evidence="4" type="ORF">BWY41_00478</name>
</gene>
<dbReference type="EMBL" id="MWBQ01000030">
    <property type="protein sequence ID" value="OQA60826.1"/>
    <property type="molecule type" value="Genomic_DNA"/>
</dbReference>
<sequence>MSNIIYGRNPVKVAMESPRKKPIQLYLQNDIQGEVIIKIIELANRLKIPFIRLDKFAIQKIVGYPAHHQGVVLVYEPLGSPTWKDILTKAKSKKDSLVVFVDSVEDPRNLGAILRTASAFGVDGVITSKAHTAPINSEVIKASAGELEKVDIAQENNFTGIVKEFRENNFWMVSFEADAEMPLWEMDFSQGSWGIIVGGEDRGVRKIIRSLCDYVVSIPLENMVNSLNVSVAFGVGLYEVIRQKQGSRSC</sequence>
<dbReference type="InterPro" id="IPR013123">
    <property type="entry name" value="SpoU_subst-bd"/>
</dbReference>
<organism evidence="4">
    <name type="scientific">Candidatus Atribacter allofermentans</name>
    <dbReference type="NCBI Taxonomy" id="1852833"/>
    <lineage>
        <taxon>Bacteria</taxon>
        <taxon>Pseudomonadati</taxon>
        <taxon>Atribacterota</taxon>
        <taxon>Atribacteria</taxon>
        <taxon>Atribacterales</taxon>
        <taxon>Atribacteraceae</taxon>
        <taxon>Atribacter</taxon>
    </lineage>
</organism>
<dbReference type="PANTHER" id="PTHR46429:SF1">
    <property type="entry name" value="23S RRNA (GUANOSINE-2'-O-)-METHYLTRANSFERASE RLMB"/>
    <property type="match status" value="1"/>
</dbReference>
<name>A0A1V5T242_9BACT</name>
<dbReference type="GO" id="GO:0008173">
    <property type="term" value="F:RNA methyltransferase activity"/>
    <property type="evidence" value="ECO:0007669"/>
    <property type="project" value="InterPro"/>
</dbReference>
<dbReference type="GO" id="GO:0005829">
    <property type="term" value="C:cytosol"/>
    <property type="evidence" value="ECO:0007669"/>
    <property type="project" value="TreeGrafter"/>
</dbReference>
<dbReference type="SUPFAM" id="SSF75217">
    <property type="entry name" value="alpha/beta knot"/>
    <property type="match status" value="1"/>
</dbReference>
<dbReference type="PANTHER" id="PTHR46429">
    <property type="entry name" value="23S RRNA (GUANOSINE-2'-O-)-METHYLTRANSFERASE RLMB"/>
    <property type="match status" value="1"/>
</dbReference>
<keyword evidence="2 4" id="KW-0808">Transferase</keyword>
<dbReference type="GO" id="GO:0032259">
    <property type="term" value="P:methylation"/>
    <property type="evidence" value="ECO:0007669"/>
    <property type="project" value="UniProtKB-KW"/>
</dbReference>
<dbReference type="CDD" id="cd18103">
    <property type="entry name" value="SpoU-like_RlmB"/>
    <property type="match status" value="1"/>
</dbReference>
<dbReference type="InterPro" id="IPR001537">
    <property type="entry name" value="SpoU_MeTrfase"/>
</dbReference>
<dbReference type="AlphaFoldDB" id="A0A1V5T242"/>
<evidence type="ECO:0000259" key="3">
    <source>
        <dbReference type="SMART" id="SM00967"/>
    </source>
</evidence>
<dbReference type="Proteomes" id="UP000485569">
    <property type="component" value="Unassembled WGS sequence"/>
</dbReference>
<protein>
    <submittedName>
        <fullName evidence="4">Putative TrmH family tRNA/rRNA methyltransferase</fullName>
        <ecNumber evidence="4">2.1.1.-</ecNumber>
    </submittedName>
</protein>
<dbReference type="InterPro" id="IPR004441">
    <property type="entry name" value="rRNA_MeTrfase_TrmH"/>
</dbReference>
<dbReference type="NCBIfam" id="TIGR00186">
    <property type="entry name" value="rRNA_methyl_3"/>
    <property type="match status" value="1"/>
</dbReference>
<dbReference type="InterPro" id="IPR029028">
    <property type="entry name" value="Alpha/beta_knot_MTases"/>
</dbReference>
<dbReference type="SUPFAM" id="SSF55315">
    <property type="entry name" value="L30e-like"/>
    <property type="match status" value="1"/>
</dbReference>
<dbReference type="GO" id="GO:0003723">
    <property type="term" value="F:RNA binding"/>
    <property type="evidence" value="ECO:0007669"/>
    <property type="project" value="InterPro"/>
</dbReference>
<evidence type="ECO:0000256" key="2">
    <source>
        <dbReference type="ARBA" id="ARBA00022679"/>
    </source>
</evidence>
<dbReference type="Gene3D" id="3.40.1280.10">
    <property type="match status" value="1"/>
</dbReference>
<feature type="domain" description="RNA 2-O ribose methyltransferase substrate binding" evidence="3">
    <location>
        <begin position="4"/>
        <end position="81"/>
    </location>
</feature>